<feature type="compositionally biased region" description="Polar residues" evidence="1">
    <location>
        <begin position="242"/>
        <end position="261"/>
    </location>
</feature>
<feature type="compositionally biased region" description="Acidic residues" evidence="1">
    <location>
        <begin position="394"/>
        <end position="408"/>
    </location>
</feature>
<accession>A0AAN6YR00</accession>
<protein>
    <submittedName>
        <fullName evidence="2">Uncharacterized protein</fullName>
    </submittedName>
</protein>
<feature type="region of interest" description="Disordered" evidence="1">
    <location>
        <begin position="384"/>
        <end position="408"/>
    </location>
</feature>
<dbReference type="AlphaFoldDB" id="A0AAN6YR00"/>
<feature type="compositionally biased region" description="Polar residues" evidence="1">
    <location>
        <begin position="202"/>
        <end position="222"/>
    </location>
</feature>
<sequence length="408" mass="45556">MSGADLGNGAPSTGAENATTQKNIACPYSKHPELKHLHPDCREVILRSIADLKLHFRRRHKRLPFCFVCKLTFPGDSGHADCDHHIKQQTCLPNDNAEPPGHSKDEIDELFRHKRKRAIGQAEKHRKWHCLWDTLFPGMKRPSSIFHECPSKQEWLKEIIERYSHSDVLRNLLTLQCNMRGVSRDVSLGFTTELLASLEQYASQPAPSTATENNRQHTTQPVPSGEGPATTTAATPATGSSRPRNGTSGTIQPDPTISNPGHVQDLARSLQFNSSNRYLYAQAQPAINNNPIMAPLQRYPYPSVEAVLQYATPQHQIGRRLQPAAHLLPHGPHAMPGGVSGYVYQEQPNSGQESQNWQRIVDTSLIDPELLQVTELFEMPELPGLFRETGPLPEDQDETGDGDEDEEY</sequence>
<feature type="region of interest" description="Disordered" evidence="1">
    <location>
        <begin position="202"/>
        <end position="262"/>
    </location>
</feature>
<dbReference type="EMBL" id="MU865573">
    <property type="protein sequence ID" value="KAK4221207.1"/>
    <property type="molecule type" value="Genomic_DNA"/>
</dbReference>
<evidence type="ECO:0000313" key="2">
    <source>
        <dbReference type="EMBL" id="KAK4221207.1"/>
    </source>
</evidence>
<dbReference type="Proteomes" id="UP001301958">
    <property type="component" value="Unassembled WGS sequence"/>
</dbReference>
<evidence type="ECO:0000256" key="1">
    <source>
        <dbReference type="SAM" id="MobiDB-lite"/>
    </source>
</evidence>
<organism evidence="2 3">
    <name type="scientific">Podospora fimiseda</name>
    <dbReference type="NCBI Taxonomy" id="252190"/>
    <lineage>
        <taxon>Eukaryota</taxon>
        <taxon>Fungi</taxon>
        <taxon>Dikarya</taxon>
        <taxon>Ascomycota</taxon>
        <taxon>Pezizomycotina</taxon>
        <taxon>Sordariomycetes</taxon>
        <taxon>Sordariomycetidae</taxon>
        <taxon>Sordariales</taxon>
        <taxon>Podosporaceae</taxon>
        <taxon>Podospora</taxon>
    </lineage>
</organism>
<keyword evidence="3" id="KW-1185">Reference proteome</keyword>
<proteinExistence type="predicted"/>
<comment type="caution">
    <text evidence="2">The sequence shown here is derived from an EMBL/GenBank/DDBJ whole genome shotgun (WGS) entry which is preliminary data.</text>
</comment>
<reference evidence="2" key="1">
    <citation type="journal article" date="2023" name="Mol. Phylogenet. Evol.">
        <title>Genome-scale phylogeny and comparative genomics of the fungal order Sordariales.</title>
        <authorList>
            <person name="Hensen N."/>
            <person name="Bonometti L."/>
            <person name="Westerberg I."/>
            <person name="Brannstrom I.O."/>
            <person name="Guillou S."/>
            <person name="Cros-Aarteil S."/>
            <person name="Calhoun S."/>
            <person name="Haridas S."/>
            <person name="Kuo A."/>
            <person name="Mondo S."/>
            <person name="Pangilinan J."/>
            <person name="Riley R."/>
            <person name="LaButti K."/>
            <person name="Andreopoulos B."/>
            <person name="Lipzen A."/>
            <person name="Chen C."/>
            <person name="Yan M."/>
            <person name="Daum C."/>
            <person name="Ng V."/>
            <person name="Clum A."/>
            <person name="Steindorff A."/>
            <person name="Ohm R.A."/>
            <person name="Martin F."/>
            <person name="Silar P."/>
            <person name="Natvig D.O."/>
            <person name="Lalanne C."/>
            <person name="Gautier V."/>
            <person name="Ament-Velasquez S.L."/>
            <person name="Kruys A."/>
            <person name="Hutchinson M.I."/>
            <person name="Powell A.J."/>
            <person name="Barry K."/>
            <person name="Miller A.N."/>
            <person name="Grigoriev I.V."/>
            <person name="Debuchy R."/>
            <person name="Gladieux P."/>
            <person name="Hiltunen Thoren M."/>
            <person name="Johannesson H."/>
        </authorList>
    </citation>
    <scope>NUCLEOTIDE SEQUENCE</scope>
    <source>
        <strain evidence="2">CBS 990.96</strain>
    </source>
</reference>
<evidence type="ECO:0000313" key="3">
    <source>
        <dbReference type="Proteomes" id="UP001301958"/>
    </source>
</evidence>
<gene>
    <name evidence="2" type="ORF">QBC38DRAFT_492529</name>
</gene>
<name>A0AAN6YR00_9PEZI</name>
<reference evidence="2" key="2">
    <citation type="submission" date="2023-05" db="EMBL/GenBank/DDBJ databases">
        <authorList>
            <consortium name="Lawrence Berkeley National Laboratory"/>
            <person name="Steindorff A."/>
            <person name="Hensen N."/>
            <person name="Bonometti L."/>
            <person name="Westerberg I."/>
            <person name="Brannstrom I.O."/>
            <person name="Guillou S."/>
            <person name="Cros-Aarteil S."/>
            <person name="Calhoun S."/>
            <person name="Haridas S."/>
            <person name="Kuo A."/>
            <person name="Mondo S."/>
            <person name="Pangilinan J."/>
            <person name="Riley R."/>
            <person name="Labutti K."/>
            <person name="Andreopoulos B."/>
            <person name="Lipzen A."/>
            <person name="Chen C."/>
            <person name="Yanf M."/>
            <person name="Daum C."/>
            <person name="Ng V."/>
            <person name="Clum A."/>
            <person name="Ohm R."/>
            <person name="Martin F."/>
            <person name="Silar P."/>
            <person name="Natvig D."/>
            <person name="Lalanne C."/>
            <person name="Gautier V."/>
            <person name="Ament-Velasquez S.L."/>
            <person name="Kruys A."/>
            <person name="Hutchinson M.I."/>
            <person name="Powell A.J."/>
            <person name="Barry K."/>
            <person name="Miller A.N."/>
            <person name="Grigoriev I.V."/>
            <person name="Debuchy R."/>
            <person name="Gladieux P."/>
            <person name="Thoren M.H."/>
            <person name="Johannesson H."/>
        </authorList>
    </citation>
    <scope>NUCLEOTIDE SEQUENCE</scope>
    <source>
        <strain evidence="2">CBS 990.96</strain>
    </source>
</reference>
<feature type="compositionally biased region" description="Low complexity" evidence="1">
    <location>
        <begin position="223"/>
        <end position="241"/>
    </location>
</feature>